<comment type="similarity">
    <text evidence="2">Belongs to the HAUS1 family.</text>
</comment>
<keyword evidence="13" id="KW-1185">Reference proteome</keyword>
<dbReference type="HOGENOM" id="CLU_068908_0_0_1"/>
<dbReference type="GO" id="GO:0070652">
    <property type="term" value="C:HAUS complex"/>
    <property type="evidence" value="ECO:0007669"/>
    <property type="project" value="InterPro"/>
</dbReference>
<evidence type="ECO:0000256" key="7">
    <source>
        <dbReference type="ARBA" id="ARBA00023054"/>
    </source>
</evidence>
<dbReference type="PANTHER" id="PTHR31570:SF1">
    <property type="entry name" value="HAUS AUGMIN-LIKE COMPLEX SUBUNIT 1"/>
    <property type="match status" value="1"/>
</dbReference>
<dbReference type="InterPro" id="IPR026243">
    <property type="entry name" value="HAUS1"/>
</dbReference>
<keyword evidence="8" id="KW-0206">Cytoskeleton</keyword>
<dbReference type="RefSeq" id="XP_013265449.1">
    <property type="nucleotide sequence ID" value="XM_013409995.1"/>
</dbReference>
<keyword evidence="3" id="KW-0963">Cytoplasm</keyword>
<name>A0A072PRZ6_9EURO</name>
<keyword evidence="7 10" id="KW-0175">Coiled coil</keyword>
<sequence length="326" mass="35614">MQASPSKARAQALETHAWSLVTSWLSKLYHPAPIPTFERNAATLRGLQSLMAENTAADKLRELVYEAQCEELQEARAHATAAADQPGAGLGAEELLQLLESSLSEAAASALDSLARSAVLLGCETTSPTAGTIDQALRSRILGVSQEIFALEAQIRSLNEHISRLEAPQQAQSQDRHHQQQIPLDHDDPETGTTTLPSTTDISTIHAQTLQHQRETKQLSLKAQEYRSRLAQLTRQLSQLSQSQTSRPTMSTVAAKISHLERRQQDLQSLENTIRAFHGLPPDVQASREEVRRATAELGRLRSRRDELFERLGSGSGSGSVVSGAV</sequence>
<dbReference type="PANTHER" id="PTHR31570">
    <property type="entry name" value="HAUS AUGMIN-LIKE COMPLEX SUBUNIT 1"/>
    <property type="match status" value="1"/>
</dbReference>
<feature type="coiled-coil region" evidence="10">
    <location>
        <begin position="284"/>
        <end position="311"/>
    </location>
</feature>
<accession>A0A072PRZ6</accession>
<keyword evidence="5" id="KW-0493">Microtubule</keyword>
<organism evidence="12 13">
    <name type="scientific">Exophiala aquamarina CBS 119918</name>
    <dbReference type="NCBI Taxonomy" id="1182545"/>
    <lineage>
        <taxon>Eukaryota</taxon>
        <taxon>Fungi</taxon>
        <taxon>Dikarya</taxon>
        <taxon>Ascomycota</taxon>
        <taxon>Pezizomycotina</taxon>
        <taxon>Eurotiomycetes</taxon>
        <taxon>Chaetothyriomycetidae</taxon>
        <taxon>Chaetothyriales</taxon>
        <taxon>Herpotrichiellaceae</taxon>
        <taxon>Exophiala</taxon>
    </lineage>
</organism>
<comment type="caution">
    <text evidence="12">The sequence shown here is derived from an EMBL/GenBank/DDBJ whole genome shotgun (WGS) entry which is preliminary data.</text>
</comment>
<dbReference type="Proteomes" id="UP000027920">
    <property type="component" value="Unassembled WGS sequence"/>
</dbReference>
<evidence type="ECO:0000256" key="2">
    <source>
        <dbReference type="ARBA" id="ARBA00005479"/>
    </source>
</evidence>
<dbReference type="GeneID" id="25275783"/>
<gene>
    <name evidence="12" type="ORF">A1O9_00832</name>
</gene>
<evidence type="ECO:0000256" key="6">
    <source>
        <dbReference type="ARBA" id="ARBA00022776"/>
    </source>
</evidence>
<dbReference type="GO" id="GO:0005819">
    <property type="term" value="C:spindle"/>
    <property type="evidence" value="ECO:0007669"/>
    <property type="project" value="UniProtKB-SubCell"/>
</dbReference>
<evidence type="ECO:0000256" key="8">
    <source>
        <dbReference type="ARBA" id="ARBA00023212"/>
    </source>
</evidence>
<protein>
    <recommendedName>
        <fullName evidence="14">HAUS augmin-like complex subunit 1</fullName>
    </recommendedName>
</protein>
<evidence type="ECO:0000256" key="1">
    <source>
        <dbReference type="ARBA" id="ARBA00004186"/>
    </source>
</evidence>
<proteinExistence type="inferred from homology"/>
<dbReference type="AlphaFoldDB" id="A0A072PRZ6"/>
<keyword evidence="6" id="KW-0498">Mitosis</keyword>
<keyword evidence="9" id="KW-0131">Cell cycle</keyword>
<dbReference type="GO" id="GO:0051301">
    <property type="term" value="P:cell division"/>
    <property type="evidence" value="ECO:0007669"/>
    <property type="project" value="UniProtKB-KW"/>
</dbReference>
<dbReference type="VEuPathDB" id="FungiDB:A1O9_00832"/>
<dbReference type="GO" id="GO:0005829">
    <property type="term" value="C:cytosol"/>
    <property type="evidence" value="ECO:0007669"/>
    <property type="project" value="TreeGrafter"/>
</dbReference>
<feature type="region of interest" description="Disordered" evidence="11">
    <location>
        <begin position="166"/>
        <end position="199"/>
    </location>
</feature>
<evidence type="ECO:0000256" key="3">
    <source>
        <dbReference type="ARBA" id="ARBA00022490"/>
    </source>
</evidence>
<dbReference type="GO" id="GO:0005874">
    <property type="term" value="C:microtubule"/>
    <property type="evidence" value="ECO:0007669"/>
    <property type="project" value="UniProtKB-KW"/>
</dbReference>
<evidence type="ECO:0008006" key="14">
    <source>
        <dbReference type="Google" id="ProtNLM"/>
    </source>
</evidence>
<evidence type="ECO:0000313" key="12">
    <source>
        <dbReference type="EMBL" id="KEF62859.1"/>
    </source>
</evidence>
<dbReference type="GO" id="GO:0051225">
    <property type="term" value="P:spindle assembly"/>
    <property type="evidence" value="ECO:0007669"/>
    <property type="project" value="InterPro"/>
</dbReference>
<comment type="subcellular location">
    <subcellularLocation>
        <location evidence="1">Cytoplasm</location>
        <location evidence="1">Cytoskeleton</location>
        <location evidence="1">Spindle</location>
    </subcellularLocation>
</comment>
<dbReference type="OrthoDB" id="5372507at2759"/>
<dbReference type="EMBL" id="AMGV01000001">
    <property type="protein sequence ID" value="KEF62859.1"/>
    <property type="molecule type" value="Genomic_DNA"/>
</dbReference>
<keyword evidence="4" id="KW-0132">Cell division</keyword>
<reference evidence="12 13" key="1">
    <citation type="submission" date="2013-03" db="EMBL/GenBank/DDBJ databases">
        <title>The Genome Sequence of Exophiala aquamarina CBS 119918.</title>
        <authorList>
            <consortium name="The Broad Institute Genomics Platform"/>
            <person name="Cuomo C."/>
            <person name="de Hoog S."/>
            <person name="Gorbushina A."/>
            <person name="Walker B."/>
            <person name="Young S.K."/>
            <person name="Zeng Q."/>
            <person name="Gargeya S."/>
            <person name="Fitzgerald M."/>
            <person name="Haas B."/>
            <person name="Abouelleil A."/>
            <person name="Allen A.W."/>
            <person name="Alvarado L."/>
            <person name="Arachchi H.M."/>
            <person name="Berlin A.M."/>
            <person name="Chapman S.B."/>
            <person name="Gainer-Dewar J."/>
            <person name="Goldberg J."/>
            <person name="Griggs A."/>
            <person name="Gujja S."/>
            <person name="Hansen M."/>
            <person name="Howarth C."/>
            <person name="Imamovic A."/>
            <person name="Ireland A."/>
            <person name="Larimer J."/>
            <person name="McCowan C."/>
            <person name="Murphy C."/>
            <person name="Pearson M."/>
            <person name="Poon T.W."/>
            <person name="Priest M."/>
            <person name="Roberts A."/>
            <person name="Saif S."/>
            <person name="Shea T."/>
            <person name="Sisk P."/>
            <person name="Sykes S."/>
            <person name="Wortman J."/>
            <person name="Nusbaum C."/>
            <person name="Birren B."/>
        </authorList>
    </citation>
    <scope>NUCLEOTIDE SEQUENCE [LARGE SCALE GENOMIC DNA]</scope>
    <source>
        <strain evidence="12 13">CBS 119918</strain>
    </source>
</reference>
<evidence type="ECO:0000313" key="13">
    <source>
        <dbReference type="Proteomes" id="UP000027920"/>
    </source>
</evidence>
<evidence type="ECO:0000256" key="5">
    <source>
        <dbReference type="ARBA" id="ARBA00022701"/>
    </source>
</evidence>
<evidence type="ECO:0000256" key="4">
    <source>
        <dbReference type="ARBA" id="ARBA00022618"/>
    </source>
</evidence>
<feature type="coiled-coil region" evidence="10">
    <location>
        <begin position="216"/>
        <end position="243"/>
    </location>
</feature>
<evidence type="ECO:0000256" key="11">
    <source>
        <dbReference type="SAM" id="MobiDB-lite"/>
    </source>
</evidence>
<evidence type="ECO:0000256" key="9">
    <source>
        <dbReference type="ARBA" id="ARBA00023306"/>
    </source>
</evidence>
<evidence type="ECO:0000256" key="10">
    <source>
        <dbReference type="SAM" id="Coils"/>
    </source>
</evidence>
<dbReference type="Pfam" id="PF25762">
    <property type="entry name" value="HAUS1"/>
    <property type="match status" value="1"/>
</dbReference>